<evidence type="ECO:0000256" key="2">
    <source>
        <dbReference type="SAM" id="SignalP"/>
    </source>
</evidence>
<feature type="transmembrane region" description="Helical" evidence="1">
    <location>
        <begin position="274"/>
        <end position="291"/>
    </location>
</feature>
<dbReference type="Proteomes" id="UP000005396">
    <property type="component" value="Unassembled WGS sequence"/>
</dbReference>
<evidence type="ECO:0000313" key="4">
    <source>
        <dbReference type="Proteomes" id="UP000005396"/>
    </source>
</evidence>
<comment type="caution">
    <text evidence="3">The sequence shown here is derived from an EMBL/GenBank/DDBJ whole genome shotgun (WGS) entry which is preliminary data.</text>
</comment>
<dbReference type="EMBL" id="ABCC02000017">
    <property type="protein sequence ID" value="EDP18264.1"/>
    <property type="molecule type" value="Genomic_DNA"/>
</dbReference>
<dbReference type="eggNOG" id="ENOG5032UXK">
    <property type="taxonomic scope" value="Bacteria"/>
</dbReference>
<dbReference type="HOGENOM" id="CLU_923479_0_0_9"/>
<feature type="signal peptide" evidence="2">
    <location>
        <begin position="1"/>
        <end position="23"/>
    </location>
</feature>
<keyword evidence="1" id="KW-1133">Transmembrane helix</keyword>
<dbReference type="PaxDb" id="411902-CLOBOL_01619"/>
<dbReference type="AlphaFoldDB" id="A8RLH1"/>
<keyword evidence="1" id="KW-0472">Membrane</keyword>
<evidence type="ECO:0000256" key="1">
    <source>
        <dbReference type="SAM" id="Phobius"/>
    </source>
</evidence>
<gene>
    <name evidence="3" type="ORF">CLOBOL_01619</name>
</gene>
<sequence>MRRITGMFVCISLLLNLSFTSYASERLIHSEGNEYQEILSMKDEVLYHINYGGARGELNRDVEADEVEMERAYKVYANSELLKTNDVKESLENSYYKWQIPVYTDGFTILVDITKVISIPADIPEDAKETLKQKLNIWTVGAVYVYDAETVDYDNTVTTSLEEAGYNSDEYSYEVVSGLSGIRYPAAIIFNADEKPEFVIPAQKSTTHAFIGEWPTAAKNREKTATPLNAQNSNNDNINGFSIYYYDDVVRVSNSYNQSGVGLSYKKDIIEKNTIAVSIFGAAGILLIIGTKKRNKKRMK</sequence>
<reference evidence="3 4" key="1">
    <citation type="submission" date="2007-08" db="EMBL/GenBank/DDBJ databases">
        <authorList>
            <person name="Fulton L."/>
            <person name="Clifton S."/>
            <person name="Fulton B."/>
            <person name="Xu J."/>
            <person name="Minx P."/>
            <person name="Pepin K.H."/>
            <person name="Johnson M."/>
            <person name="Thiruvilangam P."/>
            <person name="Bhonagiri V."/>
            <person name="Nash W.E."/>
            <person name="Mardis E.R."/>
            <person name="Wilson R.K."/>
        </authorList>
    </citation>
    <scope>NUCLEOTIDE SEQUENCE [LARGE SCALE GENOMIC DNA]</scope>
    <source>
        <strain evidence="4">ATCC BAA-613 / DSM 15670 / CCUG 46953 / JCM 12243 / WAL 16351</strain>
    </source>
</reference>
<feature type="chain" id="PRO_5002728146" evidence="2">
    <location>
        <begin position="24"/>
        <end position="300"/>
    </location>
</feature>
<keyword evidence="1" id="KW-0812">Transmembrane</keyword>
<keyword evidence="2" id="KW-0732">Signal</keyword>
<name>A8RLH1_ENTBW</name>
<reference evidence="3 4" key="2">
    <citation type="submission" date="2007-09" db="EMBL/GenBank/DDBJ databases">
        <title>Draft genome sequence of Clostridium bolteae (ATCC BAA-613).</title>
        <authorList>
            <person name="Sudarsanam P."/>
            <person name="Ley R."/>
            <person name="Guruge J."/>
            <person name="Turnbaugh P.J."/>
            <person name="Mahowald M."/>
            <person name="Liep D."/>
            <person name="Gordon J."/>
        </authorList>
    </citation>
    <scope>NUCLEOTIDE SEQUENCE [LARGE SCALE GENOMIC DNA]</scope>
    <source>
        <strain evidence="4">ATCC BAA-613 / DSM 15670 / CCUG 46953 / JCM 12243 / WAL 16351</strain>
    </source>
</reference>
<accession>A8RLH1</accession>
<protein>
    <submittedName>
        <fullName evidence="3">Uncharacterized protein</fullName>
    </submittedName>
</protein>
<evidence type="ECO:0000313" key="3">
    <source>
        <dbReference type="EMBL" id="EDP18264.1"/>
    </source>
</evidence>
<organism evidence="3 4">
    <name type="scientific">Enterocloster bolteae (strain ATCC BAA-613 / DSM 15670 / CCUG 46953 / JCM 12243 / WAL 16351)</name>
    <name type="common">Clostridium bolteae</name>
    <dbReference type="NCBI Taxonomy" id="411902"/>
    <lineage>
        <taxon>Bacteria</taxon>
        <taxon>Bacillati</taxon>
        <taxon>Bacillota</taxon>
        <taxon>Clostridia</taxon>
        <taxon>Lachnospirales</taxon>
        <taxon>Lachnospiraceae</taxon>
        <taxon>Enterocloster</taxon>
    </lineage>
</organism>
<proteinExistence type="predicted"/>